<dbReference type="EMBL" id="LQBM01000004">
    <property type="protein sequence ID" value="KUG57894.1"/>
    <property type="molecule type" value="Genomic_DNA"/>
</dbReference>
<sequence>MITLYRRDEQVWNYREAWYDEAAGEFVVHHGALGANGKLSSEKAGAEDAEQLLESFIAQCRADGFSEAPEEAQVQLRLLYPLKGAEPSASEQRNIGAVHRDVLATLAWRGLGLLSDPVIEPHESGHASVMRLTTLHQGKAREAVKAAVRGGDVPASKIQLHLDPDRAGRPGQ</sequence>
<evidence type="ECO:0000313" key="3">
    <source>
        <dbReference type="Proteomes" id="UP000054023"/>
    </source>
</evidence>
<evidence type="ECO:0000313" key="4">
    <source>
        <dbReference type="Proteomes" id="UP000546252"/>
    </source>
</evidence>
<dbReference type="STRING" id="317018.AVL63_05080"/>
<reference evidence="3" key="2">
    <citation type="submission" date="2015-12" db="EMBL/GenBank/DDBJ databases">
        <authorList>
            <person name="Nair G.R."/>
            <person name="Kaur G."/>
            <person name="Mayilraj S."/>
        </authorList>
    </citation>
    <scope>NUCLEOTIDE SEQUENCE [LARGE SCALE GENOMIC DNA]</scope>
    <source>
        <strain evidence="3">CD08_7</strain>
    </source>
</reference>
<proteinExistence type="predicted"/>
<reference evidence="2 4" key="3">
    <citation type="submission" date="2020-08" db="EMBL/GenBank/DDBJ databases">
        <title>Sequencing the genomes of 1000 actinobacteria strains.</title>
        <authorList>
            <person name="Klenk H.-P."/>
        </authorList>
    </citation>
    <scope>NUCLEOTIDE SEQUENCE [LARGE SCALE GENOMIC DNA]</scope>
    <source>
        <strain evidence="2 4">DSM 19081</strain>
    </source>
</reference>
<comment type="caution">
    <text evidence="1">The sequence shown here is derived from an EMBL/GenBank/DDBJ whole genome shotgun (WGS) entry which is preliminary data.</text>
</comment>
<gene>
    <name evidence="1" type="ORF">AVL63_05080</name>
    <name evidence="2" type="ORF">HNR24_000567</name>
</gene>
<evidence type="ECO:0000313" key="1">
    <source>
        <dbReference type="EMBL" id="KUG57894.1"/>
    </source>
</evidence>
<dbReference type="OrthoDB" id="4966798at2"/>
<evidence type="ECO:0008006" key="5">
    <source>
        <dbReference type="Google" id="ProtNLM"/>
    </source>
</evidence>
<dbReference type="AlphaFoldDB" id="A0A0W8ID74"/>
<organism evidence="1 3">
    <name type="scientific">Nesterenkonia jeotgali</name>
    <dbReference type="NCBI Taxonomy" id="317018"/>
    <lineage>
        <taxon>Bacteria</taxon>
        <taxon>Bacillati</taxon>
        <taxon>Actinomycetota</taxon>
        <taxon>Actinomycetes</taxon>
        <taxon>Micrococcales</taxon>
        <taxon>Micrococcaceae</taxon>
        <taxon>Nesterenkonia</taxon>
    </lineage>
</organism>
<reference evidence="1" key="1">
    <citation type="submission" date="2015-12" db="EMBL/GenBank/DDBJ databases">
        <authorList>
            <person name="Shamseldin A."/>
            <person name="Moawad H."/>
            <person name="Abd El-Rahim W.M."/>
            <person name="Sadowsky M.J."/>
        </authorList>
    </citation>
    <scope>NUCLEOTIDE SEQUENCE [LARGE SCALE GENOMIC DNA]</scope>
    <source>
        <strain evidence="1">CD08_7</strain>
    </source>
</reference>
<evidence type="ECO:0000313" key="2">
    <source>
        <dbReference type="EMBL" id="MBA8920634.1"/>
    </source>
</evidence>
<dbReference type="Proteomes" id="UP000546252">
    <property type="component" value="Unassembled WGS sequence"/>
</dbReference>
<dbReference type="RefSeq" id="WP_058889129.1">
    <property type="nucleotide sequence ID" value="NZ_BAAAKT010000002.1"/>
</dbReference>
<protein>
    <recommendedName>
        <fullName evidence="5">WGR domain-containing protein</fullName>
    </recommendedName>
</protein>
<name>A0A0W8ID74_9MICC</name>
<accession>A0A0W8ID74</accession>
<dbReference type="Proteomes" id="UP000054023">
    <property type="component" value="Unassembled WGS sequence"/>
</dbReference>
<dbReference type="EMBL" id="JACJIH010000001">
    <property type="protein sequence ID" value="MBA8920634.1"/>
    <property type="molecule type" value="Genomic_DNA"/>
</dbReference>
<keyword evidence="3" id="KW-1185">Reference proteome</keyword>